<evidence type="ECO:0000313" key="8">
    <source>
        <dbReference type="EMBL" id="SDI48507.1"/>
    </source>
</evidence>
<keyword evidence="6" id="KW-0472">Membrane</keyword>
<keyword evidence="4" id="KW-0812">Transmembrane</keyword>
<proteinExistence type="inferred from homology"/>
<protein>
    <submittedName>
        <fullName evidence="8">Membrane protein DedA, SNARE-associated domain</fullName>
    </submittedName>
</protein>
<dbReference type="EMBL" id="FNDN01000008">
    <property type="protein sequence ID" value="SDI48507.1"/>
    <property type="molecule type" value="Genomic_DNA"/>
</dbReference>
<dbReference type="RefSeq" id="WP_169847158.1">
    <property type="nucleotide sequence ID" value="NZ_CP048813.1"/>
</dbReference>
<evidence type="ECO:0000256" key="3">
    <source>
        <dbReference type="ARBA" id="ARBA00022475"/>
    </source>
</evidence>
<dbReference type="PANTHER" id="PTHR42709:SF6">
    <property type="entry name" value="UNDECAPRENYL PHOSPHATE TRANSPORTER A"/>
    <property type="match status" value="1"/>
</dbReference>
<keyword evidence="9" id="KW-1185">Reference proteome</keyword>
<dbReference type="Proteomes" id="UP000183263">
    <property type="component" value="Unassembled WGS sequence"/>
</dbReference>
<dbReference type="AlphaFoldDB" id="A0A1G8KYT2"/>
<feature type="domain" description="VTT" evidence="7">
    <location>
        <begin position="30"/>
        <end position="144"/>
    </location>
</feature>
<evidence type="ECO:0000256" key="5">
    <source>
        <dbReference type="ARBA" id="ARBA00022989"/>
    </source>
</evidence>
<evidence type="ECO:0000256" key="4">
    <source>
        <dbReference type="ARBA" id="ARBA00022692"/>
    </source>
</evidence>
<evidence type="ECO:0000256" key="6">
    <source>
        <dbReference type="ARBA" id="ARBA00023136"/>
    </source>
</evidence>
<evidence type="ECO:0000256" key="1">
    <source>
        <dbReference type="ARBA" id="ARBA00004651"/>
    </source>
</evidence>
<dbReference type="Pfam" id="PF09335">
    <property type="entry name" value="VTT_dom"/>
    <property type="match status" value="1"/>
</dbReference>
<dbReference type="PANTHER" id="PTHR42709">
    <property type="entry name" value="ALKALINE PHOSPHATASE LIKE PROTEIN"/>
    <property type="match status" value="1"/>
</dbReference>
<evidence type="ECO:0000259" key="7">
    <source>
        <dbReference type="Pfam" id="PF09335"/>
    </source>
</evidence>
<name>A0A1G8KYT2_9NOCA</name>
<accession>A0A1G8KYT2</accession>
<sequence length="202" mass="20817">MNIVDYIEQSNWLLPLLFLAVAADGVFPPLPSELLVLSVVAVAAATGNPPMWHLLLAAGLGALVGDHLAYGVGNRLATRTRGPVRAGLARAAVPIERHGATALMVGRFLPAGRVAVNAAAGATGFPYRTYVAVTLATSTAWAGYCGLVGTVSARWADGNPLTATLIAAGTALALGAVVDVVRRRTAVVSDDLPKSSLKSRNR</sequence>
<organism evidence="8 9">
    <name type="scientific">Rhodococcus triatomae</name>
    <dbReference type="NCBI Taxonomy" id="300028"/>
    <lineage>
        <taxon>Bacteria</taxon>
        <taxon>Bacillati</taxon>
        <taxon>Actinomycetota</taxon>
        <taxon>Actinomycetes</taxon>
        <taxon>Mycobacteriales</taxon>
        <taxon>Nocardiaceae</taxon>
        <taxon>Rhodococcus</taxon>
    </lineage>
</organism>
<gene>
    <name evidence="8" type="ORF">SAMN05444695_1084</name>
</gene>
<keyword evidence="5" id="KW-1133">Transmembrane helix</keyword>
<reference evidence="8 9" key="1">
    <citation type="submission" date="2016-10" db="EMBL/GenBank/DDBJ databases">
        <authorList>
            <person name="de Groot N.N."/>
        </authorList>
    </citation>
    <scope>NUCLEOTIDE SEQUENCE [LARGE SCALE GENOMIC DNA]</scope>
    <source>
        <strain evidence="8 9">DSM 44892</strain>
    </source>
</reference>
<comment type="similarity">
    <text evidence="2">Belongs to the DedA family.</text>
</comment>
<dbReference type="GO" id="GO:0005886">
    <property type="term" value="C:plasma membrane"/>
    <property type="evidence" value="ECO:0007669"/>
    <property type="project" value="UniProtKB-SubCell"/>
</dbReference>
<evidence type="ECO:0000256" key="2">
    <source>
        <dbReference type="ARBA" id="ARBA00010792"/>
    </source>
</evidence>
<dbReference type="InterPro" id="IPR032816">
    <property type="entry name" value="VTT_dom"/>
</dbReference>
<comment type="subcellular location">
    <subcellularLocation>
        <location evidence="1">Cell membrane</location>
        <topology evidence="1">Multi-pass membrane protein</topology>
    </subcellularLocation>
</comment>
<evidence type="ECO:0000313" key="9">
    <source>
        <dbReference type="Proteomes" id="UP000183263"/>
    </source>
</evidence>
<keyword evidence="3" id="KW-1003">Cell membrane</keyword>
<dbReference type="InterPro" id="IPR051311">
    <property type="entry name" value="DedA_domain"/>
</dbReference>